<dbReference type="AlphaFoldDB" id="C6LHI8"/>
<dbReference type="EMBL" id="ACCL02000014">
    <property type="protein sequence ID" value="EET59975.1"/>
    <property type="molecule type" value="Genomic_DNA"/>
</dbReference>
<reference evidence="1" key="1">
    <citation type="submission" date="2009-07" db="EMBL/GenBank/DDBJ databases">
        <authorList>
            <person name="Weinstock G."/>
            <person name="Sodergren E."/>
            <person name="Clifton S."/>
            <person name="Fulton L."/>
            <person name="Fulton B."/>
            <person name="Courtney L."/>
            <person name="Fronick C."/>
            <person name="Harrison M."/>
            <person name="Strong C."/>
            <person name="Farmer C."/>
            <person name="Delahaunty K."/>
            <person name="Markovic C."/>
            <person name="Hall O."/>
            <person name="Minx P."/>
            <person name="Tomlinson C."/>
            <person name="Mitreva M."/>
            <person name="Nelson J."/>
            <person name="Hou S."/>
            <person name="Wollam A."/>
            <person name="Pepin K.H."/>
            <person name="Johnson M."/>
            <person name="Bhonagiri V."/>
            <person name="Nash W.E."/>
            <person name="Warren W."/>
            <person name="Chinwalla A."/>
            <person name="Mardis E.R."/>
            <person name="Wilson R.K."/>
        </authorList>
    </citation>
    <scope>NUCLEOTIDE SEQUENCE [LARGE SCALE GENOMIC DNA]</scope>
    <source>
        <strain evidence="1">DSM 14469</strain>
    </source>
</reference>
<gene>
    <name evidence="1" type="ORF">BRYFOR_08099</name>
</gene>
<proteinExistence type="predicted"/>
<keyword evidence="2" id="KW-1185">Reference proteome</keyword>
<protein>
    <submittedName>
        <fullName evidence="1">Uncharacterized protein</fullName>
    </submittedName>
</protein>
<organism evidence="1 2">
    <name type="scientific">Marvinbryantia formatexigens DSM 14469</name>
    <dbReference type="NCBI Taxonomy" id="478749"/>
    <lineage>
        <taxon>Bacteria</taxon>
        <taxon>Bacillati</taxon>
        <taxon>Bacillota</taxon>
        <taxon>Clostridia</taxon>
        <taxon>Lachnospirales</taxon>
        <taxon>Lachnospiraceae</taxon>
        <taxon>Marvinbryantia</taxon>
    </lineage>
</organism>
<comment type="caution">
    <text evidence="1">The sequence shown here is derived from an EMBL/GenBank/DDBJ whole genome shotgun (WGS) entry which is preliminary data.</text>
</comment>
<name>C6LHI8_9FIRM</name>
<dbReference type="Proteomes" id="UP000005561">
    <property type="component" value="Unassembled WGS sequence"/>
</dbReference>
<accession>C6LHI8</accession>
<sequence length="71" mass="7880">MTESCFNRNRAALLHLISSVAERKECVMQSESPAGCHTKKTIDRRLRFTSFVPGRGANASIANDVRADKTQ</sequence>
<evidence type="ECO:0000313" key="2">
    <source>
        <dbReference type="Proteomes" id="UP000005561"/>
    </source>
</evidence>
<evidence type="ECO:0000313" key="1">
    <source>
        <dbReference type="EMBL" id="EET59975.1"/>
    </source>
</evidence>